<evidence type="ECO:0000313" key="1">
    <source>
        <dbReference type="EMBL" id="JAD57339.1"/>
    </source>
</evidence>
<organism evidence="1">
    <name type="scientific">Arundo donax</name>
    <name type="common">Giant reed</name>
    <name type="synonym">Donax arundinaceus</name>
    <dbReference type="NCBI Taxonomy" id="35708"/>
    <lineage>
        <taxon>Eukaryota</taxon>
        <taxon>Viridiplantae</taxon>
        <taxon>Streptophyta</taxon>
        <taxon>Embryophyta</taxon>
        <taxon>Tracheophyta</taxon>
        <taxon>Spermatophyta</taxon>
        <taxon>Magnoliopsida</taxon>
        <taxon>Liliopsida</taxon>
        <taxon>Poales</taxon>
        <taxon>Poaceae</taxon>
        <taxon>PACMAD clade</taxon>
        <taxon>Arundinoideae</taxon>
        <taxon>Arundineae</taxon>
        <taxon>Arundo</taxon>
    </lineage>
</organism>
<sequence>MFTLKNALFLAPHEFGAYMKETILKLSPGAQSV</sequence>
<proteinExistence type="predicted"/>
<protein>
    <submittedName>
        <fullName evidence="1">Uncharacterized protein</fullName>
    </submittedName>
</protein>
<name>A0A0A9B004_ARUDO</name>
<accession>A0A0A9B004</accession>
<dbReference type="AlphaFoldDB" id="A0A0A9B004"/>
<reference evidence="1" key="1">
    <citation type="submission" date="2014-09" db="EMBL/GenBank/DDBJ databases">
        <authorList>
            <person name="Magalhaes I.L.F."/>
            <person name="Oliveira U."/>
            <person name="Santos F.R."/>
            <person name="Vidigal T.H.D.A."/>
            <person name="Brescovit A.D."/>
            <person name="Santos A.J."/>
        </authorList>
    </citation>
    <scope>NUCLEOTIDE SEQUENCE</scope>
    <source>
        <tissue evidence="1">Shoot tissue taken approximately 20 cm above the soil surface</tissue>
    </source>
</reference>
<reference evidence="1" key="2">
    <citation type="journal article" date="2015" name="Data Brief">
        <title>Shoot transcriptome of the giant reed, Arundo donax.</title>
        <authorList>
            <person name="Barrero R.A."/>
            <person name="Guerrero F.D."/>
            <person name="Moolhuijzen P."/>
            <person name="Goolsby J.A."/>
            <person name="Tidwell J."/>
            <person name="Bellgard S.E."/>
            <person name="Bellgard M.I."/>
        </authorList>
    </citation>
    <scope>NUCLEOTIDE SEQUENCE</scope>
    <source>
        <tissue evidence="1">Shoot tissue taken approximately 20 cm above the soil surface</tissue>
    </source>
</reference>
<dbReference type="EMBL" id="GBRH01240556">
    <property type="protein sequence ID" value="JAD57339.1"/>
    <property type="molecule type" value="Transcribed_RNA"/>
</dbReference>